<sequence>MKIKKILNNNAVIVTDENEEKIAIGGGIAFQKKKNDIVNRSKIEKLFVLKENERFQQLLLKIPEEHFSLSEEIISHAEESLGTRLNDHIHIALTDHLSFAIERIQDGIYLKNKLLPEIKILYKQEFEIGLWAIKHIEKKTNIQMPIDEAAYIALHIHTAKLQTGDMKQTLRQTAIIGEMVQTIRDFLNIEIDEDDFSYQRLVTHLRFAISRISSGEPHIMDDEMLTMIQKKFPTSFKCATTVAGHLAQHFDINLPHHELGYISLHIERLRKR</sequence>
<feature type="domain" description="PRD" evidence="2">
    <location>
        <begin position="167"/>
        <end position="272"/>
    </location>
</feature>
<protein>
    <submittedName>
        <fullName evidence="3">Levansucrase</fullName>
    </submittedName>
</protein>
<proteinExistence type="predicted"/>
<dbReference type="SUPFAM" id="SSF50151">
    <property type="entry name" value="SacY-like RNA-binding domain"/>
    <property type="match status" value="1"/>
</dbReference>
<dbReference type="Pfam" id="PF00874">
    <property type="entry name" value="PRD"/>
    <property type="match status" value="2"/>
</dbReference>
<dbReference type="EMBL" id="CP022572">
    <property type="protein sequence ID" value="AZU60344.1"/>
    <property type="molecule type" value="Genomic_DNA"/>
</dbReference>
<dbReference type="PROSITE" id="PS51372">
    <property type="entry name" value="PRD_2"/>
    <property type="match status" value="2"/>
</dbReference>
<dbReference type="OrthoDB" id="9813552at2"/>
<evidence type="ECO:0000259" key="2">
    <source>
        <dbReference type="PROSITE" id="PS51372"/>
    </source>
</evidence>
<dbReference type="PANTHER" id="PTHR30185:SF15">
    <property type="entry name" value="CRYPTIC BETA-GLUCOSIDE BGL OPERON ANTITERMINATOR"/>
    <property type="match status" value="1"/>
</dbReference>
<dbReference type="GO" id="GO:0006355">
    <property type="term" value="P:regulation of DNA-templated transcription"/>
    <property type="evidence" value="ECO:0007669"/>
    <property type="project" value="InterPro"/>
</dbReference>
<dbReference type="SMART" id="SM01061">
    <property type="entry name" value="CAT_RBD"/>
    <property type="match status" value="1"/>
</dbReference>
<dbReference type="InterPro" id="IPR036650">
    <property type="entry name" value="CAT_RNA-bd_dom_sf"/>
</dbReference>
<reference evidence="3 4" key="1">
    <citation type="submission" date="2017-07" db="EMBL/GenBank/DDBJ databases">
        <title>The complete genome sequence of Bacillus mesonae strain H20-5, an efficient strain improving plant abiotic stress resistance.</title>
        <authorList>
            <person name="Kim S.Y."/>
            <person name="Song H."/>
            <person name="Sang M.K."/>
            <person name="Weon H.-Y."/>
            <person name="Song J."/>
        </authorList>
    </citation>
    <scope>NUCLEOTIDE SEQUENCE [LARGE SCALE GENOMIC DNA]</scope>
    <source>
        <strain evidence="3 4">H20-5</strain>
    </source>
</reference>
<dbReference type="InterPro" id="IPR011608">
    <property type="entry name" value="PRD"/>
</dbReference>
<dbReference type="SUPFAM" id="SSF63520">
    <property type="entry name" value="PTS-regulatory domain, PRD"/>
    <property type="match status" value="2"/>
</dbReference>
<dbReference type="RefSeq" id="WP_127484938.1">
    <property type="nucleotide sequence ID" value="NZ_CP022572.1"/>
</dbReference>
<organism evidence="3 4">
    <name type="scientific">Neobacillus mesonae</name>
    <dbReference type="NCBI Taxonomy" id="1193713"/>
    <lineage>
        <taxon>Bacteria</taxon>
        <taxon>Bacillati</taxon>
        <taxon>Bacillota</taxon>
        <taxon>Bacilli</taxon>
        <taxon>Bacillales</taxon>
        <taxon>Bacillaceae</taxon>
        <taxon>Neobacillus</taxon>
    </lineage>
</organism>
<feature type="domain" description="PRD" evidence="2">
    <location>
        <begin position="61"/>
        <end position="166"/>
    </location>
</feature>
<keyword evidence="4" id="KW-1185">Reference proteome</keyword>
<dbReference type="Gene3D" id="2.30.24.10">
    <property type="entry name" value="CAT RNA-binding domain"/>
    <property type="match status" value="1"/>
</dbReference>
<dbReference type="Pfam" id="PF03123">
    <property type="entry name" value="CAT_RBD"/>
    <property type="match status" value="1"/>
</dbReference>
<accession>A0A3T0HTA2</accession>
<dbReference type="KEGG" id="nmk:CHR53_03150"/>
<dbReference type="PANTHER" id="PTHR30185">
    <property type="entry name" value="CRYPTIC BETA-GLUCOSIDE BGL OPERON ANTITERMINATOR"/>
    <property type="match status" value="1"/>
</dbReference>
<evidence type="ECO:0000313" key="4">
    <source>
        <dbReference type="Proteomes" id="UP000282892"/>
    </source>
</evidence>
<keyword evidence="1" id="KW-0677">Repeat</keyword>
<dbReference type="InterPro" id="IPR004341">
    <property type="entry name" value="CAT_RNA-bd_dom"/>
</dbReference>
<dbReference type="STRING" id="1193713.GCA_001636315_03153"/>
<evidence type="ECO:0000313" key="3">
    <source>
        <dbReference type="EMBL" id="AZU60344.1"/>
    </source>
</evidence>
<name>A0A3T0HTA2_9BACI</name>
<dbReference type="GO" id="GO:0003723">
    <property type="term" value="F:RNA binding"/>
    <property type="evidence" value="ECO:0007669"/>
    <property type="project" value="InterPro"/>
</dbReference>
<dbReference type="InterPro" id="IPR036634">
    <property type="entry name" value="PRD_sf"/>
</dbReference>
<gene>
    <name evidence="3" type="ORF">CHR53_03150</name>
</gene>
<dbReference type="Gene3D" id="1.10.1790.10">
    <property type="entry name" value="PRD domain"/>
    <property type="match status" value="2"/>
</dbReference>
<dbReference type="AlphaFoldDB" id="A0A3T0HTA2"/>
<evidence type="ECO:0000256" key="1">
    <source>
        <dbReference type="ARBA" id="ARBA00022737"/>
    </source>
</evidence>
<dbReference type="Proteomes" id="UP000282892">
    <property type="component" value="Chromosome"/>
</dbReference>
<dbReference type="InterPro" id="IPR050661">
    <property type="entry name" value="BglG_antiterminators"/>
</dbReference>